<sequence>MLSGPLMPGIFFILGALIDHVSSAVLPPSPLCRPVVFSVHAAAQNGVFLYPPNPNSAQDIVDFIHGAYTNTTGPLMNGTVTVEGDFTVNGIYCRPTKPRLNQTTLQILVHGASYDKSMWSGYGFGDDYNWQAKATARGYHTLAIDRLAHGDDKQYLDPFKVVQGTLDLEILHQVINILRADNHHQNPLPQRFQRIIYVGHSYGTIVGVGLANKYPADLDAMVATGFTVFLNSTAIINYLQITSAALSSPRFAQLPYGYVTSLSEASRELSFYSGAYDPRIPRADYARRDTLTAGEAGYTGFATPAFGFAKPVLLTSGEQDKITCNSPVLRCADMLATTGAVLFPDAGVREVYAPPNTGHDLTLHYSAPETMRVVHDFLDRNFA</sequence>
<dbReference type="GO" id="GO:0016787">
    <property type="term" value="F:hydrolase activity"/>
    <property type="evidence" value="ECO:0007669"/>
    <property type="project" value="UniProtKB-KW"/>
</dbReference>
<accession>A0AAE0IFT7</accession>
<dbReference type="Proteomes" id="UP001286456">
    <property type="component" value="Unassembled WGS sequence"/>
</dbReference>
<keyword evidence="4" id="KW-1185">Reference proteome</keyword>
<comment type="caution">
    <text evidence="3">The sequence shown here is derived from an EMBL/GenBank/DDBJ whole genome shotgun (WGS) entry which is preliminary data.</text>
</comment>
<dbReference type="Pfam" id="PF12697">
    <property type="entry name" value="Abhydrolase_6"/>
    <property type="match status" value="1"/>
</dbReference>
<feature type="signal peptide" evidence="1">
    <location>
        <begin position="1"/>
        <end position="23"/>
    </location>
</feature>
<dbReference type="InterPro" id="IPR000073">
    <property type="entry name" value="AB_hydrolase_1"/>
</dbReference>
<feature type="domain" description="AB hydrolase-1" evidence="2">
    <location>
        <begin position="107"/>
        <end position="369"/>
    </location>
</feature>
<organism evidence="3 4">
    <name type="scientific">Cercophora scortea</name>
    <dbReference type="NCBI Taxonomy" id="314031"/>
    <lineage>
        <taxon>Eukaryota</taxon>
        <taxon>Fungi</taxon>
        <taxon>Dikarya</taxon>
        <taxon>Ascomycota</taxon>
        <taxon>Pezizomycotina</taxon>
        <taxon>Sordariomycetes</taxon>
        <taxon>Sordariomycetidae</taxon>
        <taxon>Sordariales</taxon>
        <taxon>Lasiosphaeriaceae</taxon>
        <taxon>Cercophora</taxon>
    </lineage>
</organism>
<dbReference type="SUPFAM" id="SSF53474">
    <property type="entry name" value="alpha/beta-Hydrolases"/>
    <property type="match status" value="1"/>
</dbReference>
<reference evidence="3" key="1">
    <citation type="journal article" date="2023" name="Mol. Phylogenet. Evol.">
        <title>Genome-scale phylogeny and comparative genomics of the fungal order Sordariales.</title>
        <authorList>
            <person name="Hensen N."/>
            <person name="Bonometti L."/>
            <person name="Westerberg I."/>
            <person name="Brannstrom I.O."/>
            <person name="Guillou S."/>
            <person name="Cros-Aarteil S."/>
            <person name="Calhoun S."/>
            <person name="Haridas S."/>
            <person name="Kuo A."/>
            <person name="Mondo S."/>
            <person name="Pangilinan J."/>
            <person name="Riley R."/>
            <person name="LaButti K."/>
            <person name="Andreopoulos B."/>
            <person name="Lipzen A."/>
            <person name="Chen C."/>
            <person name="Yan M."/>
            <person name="Daum C."/>
            <person name="Ng V."/>
            <person name="Clum A."/>
            <person name="Steindorff A."/>
            <person name="Ohm R.A."/>
            <person name="Martin F."/>
            <person name="Silar P."/>
            <person name="Natvig D.O."/>
            <person name="Lalanne C."/>
            <person name="Gautier V."/>
            <person name="Ament-Velasquez S.L."/>
            <person name="Kruys A."/>
            <person name="Hutchinson M.I."/>
            <person name="Powell A.J."/>
            <person name="Barry K."/>
            <person name="Miller A.N."/>
            <person name="Grigoriev I.V."/>
            <person name="Debuchy R."/>
            <person name="Gladieux P."/>
            <person name="Hiltunen Thoren M."/>
            <person name="Johannesson H."/>
        </authorList>
    </citation>
    <scope>NUCLEOTIDE SEQUENCE</scope>
    <source>
        <strain evidence="3">SMH4131-1</strain>
    </source>
</reference>
<evidence type="ECO:0000313" key="3">
    <source>
        <dbReference type="EMBL" id="KAK3324354.1"/>
    </source>
</evidence>
<proteinExistence type="predicted"/>
<evidence type="ECO:0000313" key="4">
    <source>
        <dbReference type="Proteomes" id="UP001286456"/>
    </source>
</evidence>
<feature type="chain" id="PRO_5042189652" evidence="1">
    <location>
        <begin position="24"/>
        <end position="383"/>
    </location>
</feature>
<name>A0AAE0IFT7_9PEZI</name>
<evidence type="ECO:0000256" key="1">
    <source>
        <dbReference type="SAM" id="SignalP"/>
    </source>
</evidence>
<reference evidence="3" key="2">
    <citation type="submission" date="2023-06" db="EMBL/GenBank/DDBJ databases">
        <authorList>
            <consortium name="Lawrence Berkeley National Laboratory"/>
            <person name="Haridas S."/>
            <person name="Hensen N."/>
            <person name="Bonometti L."/>
            <person name="Westerberg I."/>
            <person name="Brannstrom I.O."/>
            <person name="Guillou S."/>
            <person name="Cros-Aarteil S."/>
            <person name="Calhoun S."/>
            <person name="Kuo A."/>
            <person name="Mondo S."/>
            <person name="Pangilinan J."/>
            <person name="Riley R."/>
            <person name="Labutti K."/>
            <person name="Andreopoulos B."/>
            <person name="Lipzen A."/>
            <person name="Chen C."/>
            <person name="Yanf M."/>
            <person name="Daum C."/>
            <person name="Ng V."/>
            <person name="Clum A."/>
            <person name="Steindorff A."/>
            <person name="Ohm R."/>
            <person name="Martin F."/>
            <person name="Silar P."/>
            <person name="Natvig D."/>
            <person name="Lalanne C."/>
            <person name="Gautier V."/>
            <person name="Ament-Velasquez S.L."/>
            <person name="Kruys A."/>
            <person name="Hutchinson M.I."/>
            <person name="Powell A.J."/>
            <person name="Barry K."/>
            <person name="Miller A.N."/>
            <person name="Grigoriev I.V."/>
            <person name="Debuchy R."/>
            <person name="Gladieux P."/>
            <person name="Thoren M.H."/>
            <person name="Johannesson H."/>
        </authorList>
    </citation>
    <scope>NUCLEOTIDE SEQUENCE</scope>
    <source>
        <strain evidence="3">SMH4131-1</strain>
    </source>
</reference>
<dbReference type="EMBL" id="JAUEPO010000004">
    <property type="protein sequence ID" value="KAK3324354.1"/>
    <property type="molecule type" value="Genomic_DNA"/>
</dbReference>
<dbReference type="Gene3D" id="3.40.50.1820">
    <property type="entry name" value="alpha/beta hydrolase"/>
    <property type="match status" value="1"/>
</dbReference>
<gene>
    <name evidence="3" type="ORF">B0T19DRAFT_428414</name>
</gene>
<dbReference type="AlphaFoldDB" id="A0AAE0IFT7"/>
<protein>
    <submittedName>
        <fullName evidence="3">Alpha/Beta hydrolase protein</fullName>
    </submittedName>
</protein>
<dbReference type="InterPro" id="IPR029058">
    <property type="entry name" value="AB_hydrolase_fold"/>
</dbReference>
<evidence type="ECO:0000259" key="2">
    <source>
        <dbReference type="Pfam" id="PF12697"/>
    </source>
</evidence>
<keyword evidence="1" id="KW-0732">Signal</keyword>
<keyword evidence="3" id="KW-0378">Hydrolase</keyword>